<reference evidence="2" key="1">
    <citation type="submission" date="2022-03" db="EMBL/GenBank/DDBJ databases">
        <title>Identification of a novel bacterium isolated from mangrove sediments.</title>
        <authorList>
            <person name="Pan X."/>
        </authorList>
    </citation>
    <scope>NUCLEOTIDE SEQUENCE</scope>
    <source>
        <strain evidence="2">B2580</strain>
    </source>
</reference>
<sequence>MRSSQPARTARFSGAALALSLGLALAGCGGIPTNRSMYSVHQPVVEKVNYTLDLTTGGSGLAYGEQGRLAGWFDAMGLKYGDKVYVDDPAGNAAAHSAIEAVASRYGILIGDDAPATAGYVTPGTARVVIVRSKASVPGCPDWSSKSDFNPNNGLSSNFGCATNSNLAAMVANPEDLLRGADSTGSTVTMSSNKAIDAYREAKPTGNGNTVSATNSKSN</sequence>
<feature type="compositionally biased region" description="Polar residues" evidence="1">
    <location>
        <begin position="183"/>
        <end position="194"/>
    </location>
</feature>
<keyword evidence="3" id="KW-1185">Reference proteome</keyword>
<dbReference type="InterPro" id="IPR019027">
    <property type="entry name" value="Pilus_biogenesis_CpaD-related"/>
</dbReference>
<evidence type="ECO:0000256" key="1">
    <source>
        <dbReference type="SAM" id="MobiDB-lite"/>
    </source>
</evidence>
<name>A0ABT0AWS7_9SPHN</name>
<gene>
    <name evidence="2" type="ORF">MTR64_01460</name>
</gene>
<protein>
    <submittedName>
        <fullName evidence="2">CpaD family pilus assembly protein</fullName>
    </submittedName>
</protein>
<organism evidence="2 3">
    <name type="scientific">Novosphingobium album</name>
    <name type="common">ex Hu et al. 2023</name>
    <dbReference type="NCBI Taxonomy" id="2930093"/>
    <lineage>
        <taxon>Bacteria</taxon>
        <taxon>Pseudomonadati</taxon>
        <taxon>Pseudomonadota</taxon>
        <taxon>Alphaproteobacteria</taxon>
        <taxon>Sphingomonadales</taxon>
        <taxon>Sphingomonadaceae</taxon>
        <taxon>Novosphingobium</taxon>
    </lineage>
</organism>
<dbReference type="EMBL" id="JALHLE010000002">
    <property type="protein sequence ID" value="MCJ2177222.1"/>
    <property type="molecule type" value="Genomic_DNA"/>
</dbReference>
<comment type="caution">
    <text evidence="2">The sequence shown here is derived from an EMBL/GenBank/DDBJ whole genome shotgun (WGS) entry which is preliminary data.</text>
</comment>
<proteinExistence type="predicted"/>
<dbReference type="Proteomes" id="UP001162880">
    <property type="component" value="Unassembled WGS sequence"/>
</dbReference>
<accession>A0ABT0AWS7</accession>
<evidence type="ECO:0000313" key="3">
    <source>
        <dbReference type="Proteomes" id="UP001162880"/>
    </source>
</evidence>
<dbReference type="RefSeq" id="WP_243990032.1">
    <property type="nucleotide sequence ID" value="NZ_JALHLE010000002.1"/>
</dbReference>
<dbReference type="PROSITE" id="PS51257">
    <property type="entry name" value="PROKAR_LIPOPROTEIN"/>
    <property type="match status" value="1"/>
</dbReference>
<dbReference type="Pfam" id="PF09476">
    <property type="entry name" value="Pilus_CpaD"/>
    <property type="match status" value="1"/>
</dbReference>
<feature type="region of interest" description="Disordered" evidence="1">
    <location>
        <begin position="182"/>
        <end position="219"/>
    </location>
</feature>
<feature type="compositionally biased region" description="Polar residues" evidence="1">
    <location>
        <begin position="206"/>
        <end position="219"/>
    </location>
</feature>
<evidence type="ECO:0000313" key="2">
    <source>
        <dbReference type="EMBL" id="MCJ2177222.1"/>
    </source>
</evidence>